<keyword evidence="3" id="KW-0067">ATP-binding</keyword>
<feature type="non-terminal residue" evidence="6">
    <location>
        <position position="163"/>
    </location>
</feature>
<dbReference type="Proteomes" id="UP000485058">
    <property type="component" value="Unassembled WGS sequence"/>
</dbReference>
<dbReference type="GO" id="GO:0016740">
    <property type="term" value="F:transferase activity"/>
    <property type="evidence" value="ECO:0007669"/>
    <property type="project" value="UniProtKB-KW"/>
</dbReference>
<evidence type="ECO:0000313" key="7">
    <source>
        <dbReference type="Proteomes" id="UP000485058"/>
    </source>
</evidence>
<evidence type="ECO:0000313" key="6">
    <source>
        <dbReference type="EMBL" id="GFH20743.1"/>
    </source>
</evidence>
<evidence type="ECO:0000256" key="2">
    <source>
        <dbReference type="ARBA" id="ARBA00022741"/>
    </source>
</evidence>
<dbReference type="GO" id="GO:0006412">
    <property type="term" value="P:translation"/>
    <property type="evidence" value="ECO:0007669"/>
    <property type="project" value="UniProtKB-KW"/>
</dbReference>
<keyword evidence="2" id="KW-0547">Nucleotide-binding</keyword>
<dbReference type="PROSITE" id="PS01234">
    <property type="entry name" value="GATB"/>
    <property type="match status" value="1"/>
</dbReference>
<dbReference type="SUPFAM" id="SSF55931">
    <property type="entry name" value="Glutamine synthetase/guanido kinase"/>
    <property type="match status" value="1"/>
</dbReference>
<dbReference type="EMBL" id="BLLF01001690">
    <property type="protein sequence ID" value="GFH20743.1"/>
    <property type="molecule type" value="Genomic_DNA"/>
</dbReference>
<keyword evidence="1" id="KW-0436">Ligase</keyword>
<dbReference type="GO" id="GO:0016884">
    <property type="term" value="F:carbon-nitrogen ligase activity, with glutamine as amido-N-donor"/>
    <property type="evidence" value="ECO:0007669"/>
    <property type="project" value="InterPro"/>
</dbReference>
<keyword evidence="7" id="KW-1185">Reference proteome</keyword>
<gene>
    <name evidence="6" type="ORF">HaLaN_17914</name>
</gene>
<dbReference type="InterPro" id="IPR017959">
    <property type="entry name" value="Asn/Gln-tRNA_amidoTrfase_suB/E"/>
</dbReference>
<feature type="non-terminal residue" evidence="6">
    <location>
        <position position="1"/>
    </location>
</feature>
<reference evidence="6 7" key="1">
    <citation type="submission" date="2020-02" db="EMBL/GenBank/DDBJ databases">
        <title>Draft genome sequence of Haematococcus lacustris strain NIES-144.</title>
        <authorList>
            <person name="Morimoto D."/>
            <person name="Nakagawa S."/>
            <person name="Yoshida T."/>
            <person name="Sawayama S."/>
        </authorList>
    </citation>
    <scope>NUCLEOTIDE SEQUENCE [LARGE SCALE GENOMIC DNA]</scope>
    <source>
        <strain evidence="6 7">NIES-144</strain>
    </source>
</reference>
<evidence type="ECO:0000259" key="5">
    <source>
        <dbReference type="Pfam" id="PF02934"/>
    </source>
</evidence>
<evidence type="ECO:0000256" key="1">
    <source>
        <dbReference type="ARBA" id="ARBA00022598"/>
    </source>
</evidence>
<keyword evidence="4" id="KW-0648">Protein biosynthesis</keyword>
<dbReference type="InterPro" id="IPR006075">
    <property type="entry name" value="Asn/Gln-tRNA_Trfase_suB/E_cat"/>
</dbReference>
<feature type="domain" description="Aspartyl/Glutamyl-tRNA(Gln) amidotransferase subunit B/E catalytic" evidence="5">
    <location>
        <begin position="3"/>
        <end position="163"/>
    </location>
</feature>
<protein>
    <submittedName>
        <fullName evidence="6">Glutamyl-tRNA(Gln) amidotransferase subunit B, chloroplastic/mitochondrial</fullName>
    </submittedName>
</protein>
<dbReference type="PANTHER" id="PTHR11659">
    <property type="entry name" value="GLUTAMYL-TRNA GLN AMIDOTRANSFERASE SUBUNIT B MITOCHONDRIAL AND PROKARYOTIC PET112-RELATED"/>
    <property type="match status" value="1"/>
</dbReference>
<organism evidence="6 7">
    <name type="scientific">Haematococcus lacustris</name>
    <name type="common">Green alga</name>
    <name type="synonym">Haematococcus pluvialis</name>
    <dbReference type="NCBI Taxonomy" id="44745"/>
    <lineage>
        <taxon>Eukaryota</taxon>
        <taxon>Viridiplantae</taxon>
        <taxon>Chlorophyta</taxon>
        <taxon>core chlorophytes</taxon>
        <taxon>Chlorophyceae</taxon>
        <taxon>CS clade</taxon>
        <taxon>Chlamydomonadales</taxon>
        <taxon>Haematococcaceae</taxon>
        <taxon>Haematococcus</taxon>
    </lineage>
</organism>
<proteinExistence type="predicted"/>
<accession>A0A699ZDQ2</accession>
<evidence type="ECO:0000256" key="3">
    <source>
        <dbReference type="ARBA" id="ARBA00022840"/>
    </source>
</evidence>
<dbReference type="GO" id="GO:0005524">
    <property type="term" value="F:ATP binding"/>
    <property type="evidence" value="ECO:0007669"/>
    <property type="project" value="UniProtKB-KW"/>
</dbReference>
<dbReference type="AlphaFoldDB" id="A0A699ZDQ2"/>
<keyword evidence="6" id="KW-0808">Transferase</keyword>
<dbReference type="InterPro" id="IPR017958">
    <property type="entry name" value="Gln-tRNA_amidoTrfase_suB_CS"/>
</dbReference>
<comment type="caution">
    <text evidence="6">The sequence shown here is derived from an EMBL/GenBank/DDBJ whole genome shotgun (WGS) entry which is preliminary data.</text>
</comment>
<name>A0A699ZDQ2_HAELA</name>
<dbReference type="Pfam" id="PF02934">
    <property type="entry name" value="GatB_N"/>
    <property type="match status" value="1"/>
</dbReference>
<sequence length="163" mass="17979">MWLQGTLPVPNQEAVKLAIRAGFALGCHIAQCSKFDRKQYFYADLPKGYQISQFDEPICTGGQVLVDMSDGTTKRFGITRAHLEEDSGKTVYGGSDRLAGSDYALCDFNRAGVPLLEIVSEPDMRSGRDAYMYGDELRRVLRFCGVSDGNMAEGSMRCDVNIS</sequence>
<evidence type="ECO:0000256" key="4">
    <source>
        <dbReference type="ARBA" id="ARBA00022917"/>
    </source>
</evidence>
<dbReference type="InterPro" id="IPR014746">
    <property type="entry name" value="Gln_synth/guanido_kin_cat_dom"/>
</dbReference>